<evidence type="ECO:0000256" key="1">
    <source>
        <dbReference type="ARBA" id="ARBA00004137"/>
    </source>
</evidence>
<name>A0AA88LFN3_ARTSF</name>
<dbReference type="EMBL" id="JAVRJZ010000003">
    <property type="protein sequence ID" value="KAK2724964.1"/>
    <property type="molecule type" value="Genomic_DNA"/>
</dbReference>
<comment type="subcellular location">
    <subcellularLocation>
        <location evidence="1">Mitochondrion inner membrane</location>
        <topology evidence="1">Peripheral membrane protein</topology>
        <orientation evidence="1">Intermembrane side</orientation>
    </subcellularLocation>
    <subcellularLocation>
        <location evidence="10">Mitochondrion outer membrane</location>
        <topology evidence="10">Peripheral membrane protein</topology>
        <orientation evidence="10">Intermembrane side</orientation>
    </subcellularLocation>
</comment>
<protein>
    <recommendedName>
        <fullName evidence="13">Tafazzin family protein</fullName>
    </recommendedName>
</protein>
<keyword evidence="5" id="KW-0999">Mitochondrion inner membrane</keyword>
<dbReference type="GO" id="GO:0007007">
    <property type="term" value="P:inner mitochondrial membrane organization"/>
    <property type="evidence" value="ECO:0007669"/>
    <property type="project" value="TreeGrafter"/>
</dbReference>
<evidence type="ECO:0000256" key="6">
    <source>
        <dbReference type="ARBA" id="ARBA00023098"/>
    </source>
</evidence>
<comment type="caution">
    <text evidence="15">The sequence shown here is derived from an EMBL/GenBank/DDBJ whole genome shotgun (WGS) entry which is preliminary data.</text>
</comment>
<dbReference type="GO" id="GO:0005741">
    <property type="term" value="C:mitochondrial outer membrane"/>
    <property type="evidence" value="ECO:0007669"/>
    <property type="project" value="UniProtKB-SubCell"/>
</dbReference>
<keyword evidence="13" id="KW-0812">Transmembrane</keyword>
<keyword evidence="3" id="KW-0808">Transferase</keyword>
<dbReference type="GO" id="GO:0047184">
    <property type="term" value="F:1-acylglycerophosphocholine O-acyltransferase activity"/>
    <property type="evidence" value="ECO:0007669"/>
    <property type="project" value="TreeGrafter"/>
</dbReference>
<keyword evidence="7" id="KW-0496">Mitochondrion</keyword>
<reference evidence="15" key="1">
    <citation type="submission" date="2023-07" db="EMBL/GenBank/DDBJ databases">
        <title>Chromosome-level genome assembly of Artemia franciscana.</title>
        <authorList>
            <person name="Jo E."/>
        </authorList>
    </citation>
    <scope>NUCLEOTIDE SEQUENCE</scope>
    <source>
        <tissue evidence="15">Whole body</tissue>
    </source>
</reference>
<dbReference type="Proteomes" id="UP001187531">
    <property type="component" value="Unassembled WGS sequence"/>
</dbReference>
<keyword evidence="4" id="KW-1000">Mitochondrion outer membrane</keyword>
<dbReference type="InterPro" id="IPR000872">
    <property type="entry name" value="Tafazzin"/>
</dbReference>
<evidence type="ECO:0000256" key="7">
    <source>
        <dbReference type="ARBA" id="ARBA00023128"/>
    </source>
</evidence>
<comment type="catalytic activity">
    <reaction evidence="12">
        <text>1,2-di-(9Z-octadecenoyl)-sn-glycero-3-phosphocholine + 1-hexadecanoyl-sn-glycero-3-phosphocholine = 1-hexadecanoyl-2-(9Z-octadecenoyl)-sn-glycero-3-phosphocholine + 1-(9Z-octadecenoyl)-sn-glycero-3-phosphocholine</text>
        <dbReference type="Rhea" id="RHEA:43816"/>
        <dbReference type="ChEBI" id="CHEBI:28610"/>
        <dbReference type="ChEBI" id="CHEBI:72998"/>
        <dbReference type="ChEBI" id="CHEBI:73001"/>
        <dbReference type="ChEBI" id="CHEBI:74669"/>
    </reaction>
    <physiologicalReaction direction="left-to-right" evidence="12">
        <dbReference type="Rhea" id="RHEA:43817"/>
    </physiologicalReaction>
    <physiologicalReaction direction="right-to-left" evidence="12">
        <dbReference type="Rhea" id="RHEA:43818"/>
    </physiologicalReaction>
</comment>
<feature type="domain" description="Phospholipid/glycerol acyltransferase" evidence="14">
    <location>
        <begin position="250"/>
        <end position="357"/>
    </location>
</feature>
<proteinExistence type="inferred from homology"/>
<keyword evidence="9" id="KW-0012">Acyltransferase</keyword>
<dbReference type="SUPFAM" id="SSF69593">
    <property type="entry name" value="Glycerol-3-phosphate (1)-acyltransferase"/>
    <property type="match status" value="2"/>
</dbReference>
<evidence type="ECO:0000256" key="3">
    <source>
        <dbReference type="ARBA" id="ARBA00022679"/>
    </source>
</evidence>
<dbReference type="AlphaFoldDB" id="A0AA88LFN3"/>
<dbReference type="PANTHER" id="PTHR12497:SF0">
    <property type="entry name" value="TAFAZZIN"/>
    <property type="match status" value="1"/>
</dbReference>
<evidence type="ECO:0000256" key="9">
    <source>
        <dbReference type="ARBA" id="ARBA00023315"/>
    </source>
</evidence>
<keyword evidence="16" id="KW-1185">Reference proteome</keyword>
<dbReference type="PANTHER" id="PTHR12497">
    <property type="entry name" value="TAZ PROTEIN TAFAZZIN"/>
    <property type="match status" value="1"/>
</dbReference>
<dbReference type="Pfam" id="PF01553">
    <property type="entry name" value="Acyltransferase"/>
    <property type="match status" value="2"/>
</dbReference>
<comment type="similarity">
    <text evidence="2 13">Belongs to the taffazin family.</text>
</comment>
<evidence type="ECO:0000256" key="11">
    <source>
        <dbReference type="ARBA" id="ARBA00047906"/>
    </source>
</evidence>
<sequence>MLAWSQIRTTPDYSYCIIIVIASIWIFISAVLNKTTVINKDRLVKLLERTDGRPLITFSNHDSCFDEPGLWGVLPFRHLWSRKVMRWSTAAHDVCFTTPLHTYFFSLGKCLPIIRGGGVYQEGIDYSIDRLNEGDWVHIFPEGKVNGDKKHIRLKWGVGRMIMECKEEPLVLPLFHTDMEEVLPNQAPYRLKFGKNVVFNVGELINFSDLRRMNADVIVKRKIITDRVQEHFYKLKAETYSLREEIRSSGVLPFRHLWSRKVMRWSTAAHDVCFTTPLHTYFFSLGKCLPIIRGGGVYQEGIDYSIDRLNEGDWVHIFPEGKVNGDKKHIRLKWGVGRMIMECKEEPLVLPLFHTDMEEVLPNQAPYRLKFGKNVVFNVGELINFSDLRRMNADIIVKRKIITDRVQEHFYKLKAETYSLREEIRSSGATS</sequence>
<evidence type="ECO:0000256" key="5">
    <source>
        <dbReference type="ARBA" id="ARBA00022792"/>
    </source>
</evidence>
<feature type="domain" description="Phospholipid/glycerol acyltransferase" evidence="14">
    <location>
        <begin position="55"/>
        <end position="179"/>
    </location>
</feature>
<dbReference type="InterPro" id="IPR002123">
    <property type="entry name" value="Plipid/glycerol_acylTrfase"/>
</dbReference>
<comment type="catalytic activity">
    <reaction evidence="11">
        <text>1'-[1,2-diacyl-sn-glycero-3-phospho],3'-[1-acyl-sn-glycero-3-phospho]-glycerol + a 1,2-diacyl-sn-glycero-3-phosphocholine = a cardiolipin + a 1-acyl-sn-glycero-3-phosphocholine</text>
        <dbReference type="Rhea" id="RHEA:33731"/>
        <dbReference type="ChEBI" id="CHEBI:57643"/>
        <dbReference type="ChEBI" id="CHEBI:58168"/>
        <dbReference type="ChEBI" id="CHEBI:62237"/>
        <dbReference type="ChEBI" id="CHEBI:64743"/>
    </reaction>
    <physiologicalReaction direction="left-to-right" evidence="11">
        <dbReference type="Rhea" id="RHEA:33732"/>
    </physiologicalReaction>
    <physiologicalReaction direction="right-to-left" evidence="11">
        <dbReference type="Rhea" id="RHEA:33733"/>
    </physiologicalReaction>
</comment>
<evidence type="ECO:0000313" key="16">
    <source>
        <dbReference type="Proteomes" id="UP001187531"/>
    </source>
</evidence>
<feature type="transmembrane region" description="Helical" evidence="13">
    <location>
        <begin position="12"/>
        <end position="32"/>
    </location>
</feature>
<dbReference type="PRINTS" id="PR00979">
    <property type="entry name" value="TAFAZZIN"/>
</dbReference>
<keyword evidence="6" id="KW-0443">Lipid metabolism</keyword>
<evidence type="ECO:0000259" key="14">
    <source>
        <dbReference type="SMART" id="SM00563"/>
    </source>
</evidence>
<evidence type="ECO:0000256" key="13">
    <source>
        <dbReference type="RuleBase" id="RU365062"/>
    </source>
</evidence>
<evidence type="ECO:0000256" key="12">
    <source>
        <dbReference type="ARBA" id="ARBA00049543"/>
    </source>
</evidence>
<evidence type="ECO:0000256" key="10">
    <source>
        <dbReference type="ARBA" id="ARBA00024323"/>
    </source>
</evidence>
<evidence type="ECO:0000256" key="2">
    <source>
        <dbReference type="ARBA" id="ARBA00010524"/>
    </source>
</evidence>
<dbReference type="GO" id="GO:0005743">
    <property type="term" value="C:mitochondrial inner membrane"/>
    <property type="evidence" value="ECO:0007669"/>
    <property type="project" value="UniProtKB-SubCell"/>
</dbReference>
<evidence type="ECO:0000256" key="4">
    <source>
        <dbReference type="ARBA" id="ARBA00022787"/>
    </source>
</evidence>
<accession>A0AA88LFN3</accession>
<keyword evidence="13" id="KW-1133">Transmembrane helix</keyword>
<dbReference type="SMART" id="SM00563">
    <property type="entry name" value="PlsC"/>
    <property type="match status" value="2"/>
</dbReference>
<dbReference type="CDD" id="cd07989">
    <property type="entry name" value="LPLAT_AGPAT-like"/>
    <property type="match status" value="2"/>
</dbReference>
<organism evidence="15 16">
    <name type="scientific">Artemia franciscana</name>
    <name type="common">Brine shrimp</name>
    <name type="synonym">Artemia sanfranciscana</name>
    <dbReference type="NCBI Taxonomy" id="6661"/>
    <lineage>
        <taxon>Eukaryota</taxon>
        <taxon>Metazoa</taxon>
        <taxon>Ecdysozoa</taxon>
        <taxon>Arthropoda</taxon>
        <taxon>Crustacea</taxon>
        <taxon>Branchiopoda</taxon>
        <taxon>Anostraca</taxon>
        <taxon>Artemiidae</taxon>
        <taxon>Artemia</taxon>
    </lineage>
</organism>
<evidence type="ECO:0000256" key="8">
    <source>
        <dbReference type="ARBA" id="ARBA00023136"/>
    </source>
</evidence>
<gene>
    <name evidence="15" type="ORF">QYM36_001423</name>
</gene>
<keyword evidence="8 13" id="KW-0472">Membrane</keyword>
<dbReference type="GO" id="GO:0035965">
    <property type="term" value="P:cardiolipin acyl-chain remodeling"/>
    <property type="evidence" value="ECO:0007669"/>
    <property type="project" value="TreeGrafter"/>
</dbReference>
<evidence type="ECO:0000313" key="15">
    <source>
        <dbReference type="EMBL" id="KAK2724964.1"/>
    </source>
</evidence>